<evidence type="ECO:0000259" key="2">
    <source>
        <dbReference type="PROSITE" id="PS50192"/>
    </source>
</evidence>
<dbReference type="Proteomes" id="UP000193642">
    <property type="component" value="Unassembled WGS sequence"/>
</dbReference>
<sequence>MIRDAENTEVINHQLSAIKTQTDRSLLNALKSSRNTVAKLDIANSHAAYTLNALADQREKLEKARDSIQKIDQSVHVADTKVDELHRLKGWLPRIKIKFPKLFKKKKNTTAETPSDSFADEITPHAEALESMASDVTLISRDEPTLNGNVCAREAAAREMDSHLDRISSSLAVLKMASMAMGDEIDAQNTCLEGLGQDTDRIRDSITVTNGKLKTFK</sequence>
<organism evidence="3 4">
    <name type="scientific">Rhizoclosmatium globosum</name>
    <dbReference type="NCBI Taxonomy" id="329046"/>
    <lineage>
        <taxon>Eukaryota</taxon>
        <taxon>Fungi</taxon>
        <taxon>Fungi incertae sedis</taxon>
        <taxon>Chytridiomycota</taxon>
        <taxon>Chytridiomycota incertae sedis</taxon>
        <taxon>Chytridiomycetes</taxon>
        <taxon>Chytridiales</taxon>
        <taxon>Chytriomycetaceae</taxon>
        <taxon>Rhizoclosmatium</taxon>
    </lineage>
</organism>
<dbReference type="GO" id="GO:0005484">
    <property type="term" value="F:SNAP receptor activity"/>
    <property type="evidence" value="ECO:0007669"/>
    <property type="project" value="TreeGrafter"/>
</dbReference>
<keyword evidence="4" id="KW-1185">Reference proteome</keyword>
<dbReference type="Gene3D" id="1.20.5.110">
    <property type="match status" value="2"/>
</dbReference>
<comment type="caution">
    <text evidence="3">The sequence shown here is derived from an EMBL/GenBank/DDBJ whole genome shotgun (WGS) entry which is preliminary data.</text>
</comment>
<dbReference type="PANTHER" id="PTHR19305:SF9">
    <property type="entry name" value="SYNAPTOSOMAL-ASSOCIATED PROTEIN 29"/>
    <property type="match status" value="1"/>
</dbReference>
<name>A0A1Y2CAW2_9FUNG</name>
<dbReference type="PROSITE" id="PS50192">
    <property type="entry name" value="T_SNARE"/>
    <property type="match status" value="1"/>
</dbReference>
<dbReference type="GO" id="GO:0019905">
    <property type="term" value="F:syntaxin binding"/>
    <property type="evidence" value="ECO:0007669"/>
    <property type="project" value="TreeGrafter"/>
</dbReference>
<protein>
    <recommendedName>
        <fullName evidence="2">t-SNARE coiled-coil homology domain-containing protein</fullName>
    </recommendedName>
</protein>
<dbReference type="CDD" id="cd15841">
    <property type="entry name" value="SNARE_Qc"/>
    <property type="match status" value="1"/>
</dbReference>
<dbReference type="InterPro" id="IPR000727">
    <property type="entry name" value="T_SNARE_dom"/>
</dbReference>
<dbReference type="OrthoDB" id="2120806at2759"/>
<dbReference type="EMBL" id="MCGO01000023">
    <property type="protein sequence ID" value="ORY44171.1"/>
    <property type="molecule type" value="Genomic_DNA"/>
</dbReference>
<accession>A0A1Y2CAW2</accession>
<dbReference type="SUPFAM" id="SSF58038">
    <property type="entry name" value="SNARE fusion complex"/>
    <property type="match status" value="2"/>
</dbReference>
<dbReference type="AlphaFoldDB" id="A0A1Y2CAW2"/>
<evidence type="ECO:0000313" key="3">
    <source>
        <dbReference type="EMBL" id="ORY44171.1"/>
    </source>
</evidence>
<evidence type="ECO:0000313" key="4">
    <source>
        <dbReference type="Proteomes" id="UP000193642"/>
    </source>
</evidence>
<dbReference type="GO" id="GO:0006887">
    <property type="term" value="P:exocytosis"/>
    <property type="evidence" value="ECO:0007669"/>
    <property type="project" value="TreeGrafter"/>
</dbReference>
<comment type="similarity">
    <text evidence="1">Belongs to the SNAP-25 family.</text>
</comment>
<gene>
    <name evidence="3" type="ORF">BCR33DRAFT_850790</name>
</gene>
<dbReference type="PANTHER" id="PTHR19305">
    <property type="entry name" value="SYNAPTOSOMAL ASSOCIATED PROTEIN"/>
    <property type="match status" value="1"/>
</dbReference>
<feature type="domain" description="T-SNARE coiled-coil homology" evidence="2">
    <location>
        <begin position="154"/>
        <end position="216"/>
    </location>
</feature>
<dbReference type="GO" id="GO:0031201">
    <property type="term" value="C:SNARE complex"/>
    <property type="evidence" value="ECO:0007669"/>
    <property type="project" value="TreeGrafter"/>
</dbReference>
<dbReference type="GO" id="GO:0005886">
    <property type="term" value="C:plasma membrane"/>
    <property type="evidence" value="ECO:0007669"/>
    <property type="project" value="TreeGrafter"/>
</dbReference>
<proteinExistence type="inferred from homology"/>
<dbReference type="GO" id="GO:0006906">
    <property type="term" value="P:vesicle fusion"/>
    <property type="evidence" value="ECO:0007669"/>
    <property type="project" value="TreeGrafter"/>
</dbReference>
<reference evidence="3 4" key="1">
    <citation type="submission" date="2016-07" db="EMBL/GenBank/DDBJ databases">
        <title>Pervasive Adenine N6-methylation of Active Genes in Fungi.</title>
        <authorList>
            <consortium name="DOE Joint Genome Institute"/>
            <person name="Mondo S.J."/>
            <person name="Dannebaum R.O."/>
            <person name="Kuo R.C."/>
            <person name="Labutti K."/>
            <person name="Haridas S."/>
            <person name="Kuo A."/>
            <person name="Salamov A."/>
            <person name="Ahrendt S.R."/>
            <person name="Lipzen A."/>
            <person name="Sullivan W."/>
            <person name="Andreopoulos W.B."/>
            <person name="Clum A."/>
            <person name="Lindquist E."/>
            <person name="Daum C."/>
            <person name="Ramamoorthy G.K."/>
            <person name="Gryganskyi A."/>
            <person name="Culley D."/>
            <person name="Magnuson J.K."/>
            <person name="James T.Y."/>
            <person name="O'Malley M.A."/>
            <person name="Stajich J.E."/>
            <person name="Spatafora J.W."/>
            <person name="Visel A."/>
            <person name="Grigoriev I.V."/>
        </authorList>
    </citation>
    <scope>NUCLEOTIDE SEQUENCE [LARGE SCALE GENOMIC DNA]</scope>
    <source>
        <strain evidence="3 4">JEL800</strain>
    </source>
</reference>
<evidence type="ECO:0000256" key="1">
    <source>
        <dbReference type="ARBA" id="ARBA00009480"/>
    </source>
</evidence>